<dbReference type="PANTHER" id="PTHR46401:SF2">
    <property type="entry name" value="GLYCOSYLTRANSFERASE WBBK-RELATED"/>
    <property type="match status" value="1"/>
</dbReference>
<organism evidence="3 4">
    <name type="scientific">Fervidobacterium changbaicum</name>
    <dbReference type="NCBI Taxonomy" id="310769"/>
    <lineage>
        <taxon>Bacteria</taxon>
        <taxon>Thermotogati</taxon>
        <taxon>Thermotogota</taxon>
        <taxon>Thermotogae</taxon>
        <taxon>Thermotogales</taxon>
        <taxon>Fervidobacteriaceae</taxon>
        <taxon>Fervidobacterium</taxon>
    </lineage>
</organism>
<evidence type="ECO:0000256" key="1">
    <source>
        <dbReference type="ARBA" id="ARBA00022679"/>
    </source>
</evidence>
<gene>
    <name evidence="3" type="ORF">CBS1_08505</name>
</gene>
<protein>
    <recommendedName>
        <fullName evidence="2">Glycosyl transferase family 1 domain-containing protein</fullName>
    </recommendedName>
</protein>
<dbReference type="SUPFAM" id="SSF53756">
    <property type="entry name" value="UDP-Glycosyltransferase/glycogen phosphorylase"/>
    <property type="match status" value="1"/>
</dbReference>
<keyword evidence="1" id="KW-0808">Transferase</keyword>
<name>A0ABX5QTI8_9BACT</name>
<accession>A0ABX5QTI8</accession>
<dbReference type="EMBL" id="CP026721">
    <property type="protein sequence ID" value="QAV33755.1"/>
    <property type="molecule type" value="Genomic_DNA"/>
</dbReference>
<dbReference type="Pfam" id="PF00534">
    <property type="entry name" value="Glycos_transf_1"/>
    <property type="match status" value="1"/>
</dbReference>
<dbReference type="Proteomes" id="UP000288947">
    <property type="component" value="Chromosome"/>
</dbReference>
<dbReference type="RefSeq" id="WP_090222458.1">
    <property type="nucleotide sequence ID" value="NZ_CP026721.1"/>
</dbReference>
<sequence length="374" mass="44364">MRIVIINFEHHGGMKAFTEGIVEFMTKLRDVQISQILVVFTNERKIGISRSSNTTVISLPRKFKLLYYIFPKLLKKLFTQLILENVDVELYIVTWGSHFSDLLLQFRERLAIFVHDARPHDNKRILKMFNDFLLYKRNIKLAKSSAFIITNSETQAIYLREKLRKTVFFLPHPPFTYRSNLKEVTVGLENYYLFFGRIEYYRGVDIFLKAIRILRDQYSLEPKVVIAGRGTFSRETRKLINKYKLLNVHFIDRFIDDDEIPWLFEHCKCVVLPYRSVTQSGPLQLAYKFHKPVIVSALSYFLENFDFENRPGFLVDPGNLENLVLNLLNFERLSKEELEVFEKNAGMNYEKYYSEEKFLSELNTLMQRIQNLLN</sequence>
<dbReference type="PANTHER" id="PTHR46401">
    <property type="entry name" value="GLYCOSYLTRANSFERASE WBBK-RELATED"/>
    <property type="match status" value="1"/>
</dbReference>
<dbReference type="Gene3D" id="3.40.50.2000">
    <property type="entry name" value="Glycogen Phosphorylase B"/>
    <property type="match status" value="1"/>
</dbReference>
<proteinExistence type="predicted"/>
<reference evidence="3 4" key="1">
    <citation type="submission" date="2018-01" db="EMBL/GenBank/DDBJ databases">
        <title>The whole genome sequencing and assembly of Fervidobacterium changbaicum CBS-1 strain.</title>
        <authorList>
            <person name="Kim J.-Y."/>
            <person name="Park M.-K."/>
            <person name="Yi H."/>
            <person name="Bahn Y.-S."/>
            <person name="Kim J.F."/>
            <person name="Lee D.-W."/>
        </authorList>
    </citation>
    <scope>NUCLEOTIDE SEQUENCE [LARGE SCALE GENOMIC DNA]</scope>
    <source>
        <strain evidence="3 4">CBS-1</strain>
    </source>
</reference>
<evidence type="ECO:0000313" key="3">
    <source>
        <dbReference type="EMBL" id="QAV33755.1"/>
    </source>
</evidence>
<feature type="domain" description="Glycosyl transferase family 1" evidence="2">
    <location>
        <begin position="189"/>
        <end position="345"/>
    </location>
</feature>
<keyword evidence="4" id="KW-1185">Reference proteome</keyword>
<evidence type="ECO:0000313" key="4">
    <source>
        <dbReference type="Proteomes" id="UP000288947"/>
    </source>
</evidence>
<dbReference type="InterPro" id="IPR001296">
    <property type="entry name" value="Glyco_trans_1"/>
</dbReference>
<evidence type="ECO:0000259" key="2">
    <source>
        <dbReference type="Pfam" id="PF00534"/>
    </source>
</evidence>